<dbReference type="Proteomes" id="UP000279271">
    <property type="component" value="Unassembled WGS sequence"/>
</dbReference>
<evidence type="ECO:0000256" key="2">
    <source>
        <dbReference type="ARBA" id="ARBA00022448"/>
    </source>
</evidence>
<keyword evidence="7 8" id="KW-0472">Membrane</keyword>
<feature type="domain" description="ABC transporter" evidence="9">
    <location>
        <begin position="201"/>
        <end position="447"/>
    </location>
</feature>
<evidence type="ECO:0000313" key="11">
    <source>
        <dbReference type="Proteomes" id="UP000279271"/>
    </source>
</evidence>
<comment type="subcellular location">
    <subcellularLocation>
        <location evidence="1">Membrane</location>
        <topology evidence="1">Multi-pass membrane protein</topology>
    </subcellularLocation>
</comment>
<feature type="transmembrane region" description="Helical" evidence="8">
    <location>
        <begin position="687"/>
        <end position="706"/>
    </location>
</feature>
<feature type="transmembrane region" description="Helical" evidence="8">
    <location>
        <begin position="759"/>
        <end position="781"/>
    </location>
</feature>
<dbReference type="InterPro" id="IPR021518">
    <property type="entry name" value="DUF3181"/>
</dbReference>
<evidence type="ECO:0000256" key="5">
    <source>
        <dbReference type="ARBA" id="ARBA00022840"/>
    </source>
</evidence>
<gene>
    <name evidence="10" type="ORF">APUTEX25_001859</name>
</gene>
<feature type="transmembrane region" description="Helical" evidence="8">
    <location>
        <begin position="542"/>
        <end position="565"/>
    </location>
</feature>
<dbReference type="PROSITE" id="PS50893">
    <property type="entry name" value="ABC_TRANSPORTER_2"/>
    <property type="match status" value="1"/>
</dbReference>
<dbReference type="Pfam" id="PF00005">
    <property type="entry name" value="ABC_tran"/>
    <property type="match status" value="1"/>
</dbReference>
<dbReference type="PANTHER" id="PTHR48041">
    <property type="entry name" value="ABC TRANSPORTER G FAMILY MEMBER 28"/>
    <property type="match status" value="1"/>
</dbReference>
<reference evidence="11" key="1">
    <citation type="journal article" date="2018" name="Algal Res.">
        <title>Characterization of plant carbon substrate utilization by Auxenochlorella protothecoides.</title>
        <authorList>
            <person name="Vogler B.W."/>
            <person name="Starkenburg S.R."/>
            <person name="Sudasinghe N."/>
            <person name="Schambach J.Y."/>
            <person name="Rollin J.A."/>
            <person name="Pattathil S."/>
            <person name="Barry A.N."/>
        </authorList>
    </citation>
    <scope>NUCLEOTIDE SEQUENCE [LARGE SCALE GENOMIC DNA]</scope>
    <source>
        <strain evidence="11">UTEX 25</strain>
    </source>
</reference>
<keyword evidence="2" id="KW-0813">Transport</keyword>
<dbReference type="SUPFAM" id="SSF52540">
    <property type="entry name" value="P-loop containing nucleoside triphosphate hydrolases"/>
    <property type="match status" value="1"/>
</dbReference>
<dbReference type="GO" id="GO:0140359">
    <property type="term" value="F:ABC-type transporter activity"/>
    <property type="evidence" value="ECO:0007669"/>
    <property type="project" value="InterPro"/>
</dbReference>
<dbReference type="InterPro" id="IPR003593">
    <property type="entry name" value="AAA+_ATPase"/>
</dbReference>
<evidence type="ECO:0000313" key="10">
    <source>
        <dbReference type="EMBL" id="RMZ57659.1"/>
    </source>
</evidence>
<name>A0A3M7L609_AUXPR</name>
<feature type="transmembrane region" description="Helical" evidence="8">
    <location>
        <begin position="653"/>
        <end position="675"/>
    </location>
</feature>
<dbReference type="PANTHER" id="PTHR48041:SF91">
    <property type="entry name" value="ABC TRANSPORTER G FAMILY MEMBER 28"/>
    <property type="match status" value="1"/>
</dbReference>
<evidence type="ECO:0000256" key="4">
    <source>
        <dbReference type="ARBA" id="ARBA00022741"/>
    </source>
</evidence>
<keyword evidence="4" id="KW-0547">Nucleotide-binding</keyword>
<sequence>RALTRLQAGKEPGGGWLDLSNFVSSSGKSGQDVYSDLSEAIGRDVYIDVSGWHLYLRDVKVPDSGGTTLASGLAAMLAQEGDGADVAGVLGQVPVPLGGGQVTLSLADVIPKSGVRNLENLFKGWLHDLFQRWSNQCLSSKVRAHFGDQRRYPVMEVGHRDAKGVPPSGPSGHIPYVDSMPAINGKESDSDQAKAGAGMLVTFDNVTYTVVNSANKKEKISLLQGVSGYFQPGQLNALMGPSGSGKTTLLDVLAGRKTTGKQEGAVLYGGVQPSGPFLRRYTGYVEQFDTLLGNLTVRENLQYTAELKARVSLPLADKVARVERSLRQLGLETCQNVLVGTPAKRGVSGGQLKRTNIGLALVTSPLVLFLDEPTTGLDSYTSQEVMDTVAELARTGITVCATIHSPTPHVFRLFDRLFVILQGRTAYFGPNNSDVVPFFQRAAQGLDGLSERSSLSDVEYMTDIVVQSDRQGRSDAITDYYAASDLAAQNREDLGRLAGVLNDLTPSQREYLAVKRATVTPSWFGLKTLFKYRLRADLKDPLFLLPRVVDKLLIGFILFTLYWHVGKDLSEQNITNIVAVLFMWTVVVAYSASAYIPAILMERPLFIRERSDGLFRVVTYLGFKLLEEFSVQFILCLPISAMVFYPLELSGSWALFWLVYYFTTLVGISLGYFIAALSPNMDVANAALPLFITIFLFFTGLLIRWVDTPWYWRWVGYVNFLRYSWGALMINQFQGANAIYLGSEVLEYFALSGYAAWQFFGYLTIFVVVFSFWAWLALAFIKHVVR</sequence>
<evidence type="ECO:0000256" key="1">
    <source>
        <dbReference type="ARBA" id="ARBA00004141"/>
    </source>
</evidence>
<dbReference type="AlphaFoldDB" id="A0A3M7L609"/>
<feature type="non-terminal residue" evidence="10">
    <location>
        <position position="1"/>
    </location>
</feature>
<keyword evidence="6 8" id="KW-1133">Transmembrane helix</keyword>
<keyword evidence="5" id="KW-0067">ATP-binding</keyword>
<dbReference type="GO" id="GO:0016020">
    <property type="term" value="C:membrane"/>
    <property type="evidence" value="ECO:0007669"/>
    <property type="project" value="UniProtKB-SubCell"/>
</dbReference>
<dbReference type="InterPro" id="IPR003439">
    <property type="entry name" value="ABC_transporter-like_ATP-bd"/>
</dbReference>
<comment type="caution">
    <text evidence="10">The sequence shown here is derived from an EMBL/GenBank/DDBJ whole genome shotgun (WGS) entry which is preliminary data.</text>
</comment>
<proteinExistence type="predicted"/>
<evidence type="ECO:0000259" key="9">
    <source>
        <dbReference type="PROSITE" id="PS50893"/>
    </source>
</evidence>
<evidence type="ECO:0000256" key="3">
    <source>
        <dbReference type="ARBA" id="ARBA00022692"/>
    </source>
</evidence>
<dbReference type="GO" id="GO:0005524">
    <property type="term" value="F:ATP binding"/>
    <property type="evidence" value="ECO:0007669"/>
    <property type="project" value="UniProtKB-KW"/>
</dbReference>
<organism evidence="10 11">
    <name type="scientific">Auxenochlorella protothecoides</name>
    <name type="common">Green microalga</name>
    <name type="synonym">Chlorella protothecoides</name>
    <dbReference type="NCBI Taxonomy" id="3075"/>
    <lineage>
        <taxon>Eukaryota</taxon>
        <taxon>Viridiplantae</taxon>
        <taxon>Chlorophyta</taxon>
        <taxon>core chlorophytes</taxon>
        <taxon>Trebouxiophyceae</taxon>
        <taxon>Chlorellales</taxon>
        <taxon>Chlorellaceae</taxon>
        <taxon>Auxenochlorella</taxon>
    </lineage>
</organism>
<dbReference type="Pfam" id="PF11378">
    <property type="entry name" value="DUF3181"/>
    <property type="match status" value="1"/>
</dbReference>
<evidence type="ECO:0000256" key="6">
    <source>
        <dbReference type="ARBA" id="ARBA00022989"/>
    </source>
</evidence>
<dbReference type="EMBL" id="QOKY01000126">
    <property type="protein sequence ID" value="RMZ57659.1"/>
    <property type="molecule type" value="Genomic_DNA"/>
</dbReference>
<evidence type="ECO:0000256" key="7">
    <source>
        <dbReference type="ARBA" id="ARBA00023136"/>
    </source>
</evidence>
<accession>A0A3M7L609</accession>
<dbReference type="InterPro" id="IPR050352">
    <property type="entry name" value="ABCG_transporters"/>
</dbReference>
<dbReference type="InterPro" id="IPR013525">
    <property type="entry name" value="ABC2_TM"/>
</dbReference>
<feature type="transmembrane region" description="Helical" evidence="8">
    <location>
        <begin position="577"/>
        <end position="600"/>
    </location>
</feature>
<dbReference type="Gene3D" id="3.40.50.300">
    <property type="entry name" value="P-loop containing nucleotide triphosphate hydrolases"/>
    <property type="match status" value="1"/>
</dbReference>
<dbReference type="CDD" id="cd03213">
    <property type="entry name" value="ABCG_EPDR"/>
    <property type="match status" value="1"/>
</dbReference>
<dbReference type="Pfam" id="PF01061">
    <property type="entry name" value="ABC2_membrane"/>
    <property type="match status" value="1"/>
</dbReference>
<evidence type="ECO:0000256" key="8">
    <source>
        <dbReference type="SAM" id="Phobius"/>
    </source>
</evidence>
<keyword evidence="3 8" id="KW-0812">Transmembrane</keyword>
<protein>
    <recommendedName>
        <fullName evidence="9">ABC transporter domain-containing protein</fullName>
    </recommendedName>
</protein>
<dbReference type="GO" id="GO:0016887">
    <property type="term" value="F:ATP hydrolysis activity"/>
    <property type="evidence" value="ECO:0007669"/>
    <property type="project" value="InterPro"/>
</dbReference>
<dbReference type="InterPro" id="IPR027417">
    <property type="entry name" value="P-loop_NTPase"/>
</dbReference>
<dbReference type="SMART" id="SM00382">
    <property type="entry name" value="AAA"/>
    <property type="match status" value="1"/>
</dbReference>